<feature type="transmembrane region" description="Helical" evidence="2">
    <location>
        <begin position="355"/>
        <end position="376"/>
    </location>
</feature>
<dbReference type="OrthoDB" id="10036721at2759"/>
<dbReference type="Gene3D" id="2.60.120.260">
    <property type="entry name" value="Galactose-binding domain-like"/>
    <property type="match status" value="1"/>
</dbReference>
<organism evidence="3 4">
    <name type="scientific">Sphagnurus paluster</name>
    <dbReference type="NCBI Taxonomy" id="117069"/>
    <lineage>
        <taxon>Eukaryota</taxon>
        <taxon>Fungi</taxon>
        <taxon>Dikarya</taxon>
        <taxon>Basidiomycota</taxon>
        <taxon>Agaricomycotina</taxon>
        <taxon>Agaricomycetes</taxon>
        <taxon>Agaricomycetidae</taxon>
        <taxon>Agaricales</taxon>
        <taxon>Tricholomatineae</taxon>
        <taxon>Lyophyllaceae</taxon>
        <taxon>Sphagnurus</taxon>
    </lineage>
</organism>
<dbReference type="Gene3D" id="2.60.40.10">
    <property type="entry name" value="Immunoglobulins"/>
    <property type="match status" value="1"/>
</dbReference>
<dbReference type="Pfam" id="PF25788">
    <property type="entry name" value="Ig_Rha78A_N"/>
    <property type="match status" value="1"/>
</dbReference>
<dbReference type="EMBL" id="JABCKI010000202">
    <property type="protein sequence ID" value="KAG5651761.1"/>
    <property type="molecule type" value="Genomic_DNA"/>
</dbReference>
<gene>
    <name evidence="3" type="ORF">H0H81_007573</name>
</gene>
<reference evidence="3" key="2">
    <citation type="submission" date="2021-10" db="EMBL/GenBank/DDBJ databases">
        <title>Phylogenomics reveals ancestral predisposition of the termite-cultivated fungus Termitomyces towards a domesticated lifestyle.</title>
        <authorList>
            <person name="Auxier B."/>
            <person name="Grum-Grzhimaylo A."/>
            <person name="Cardenas M.E."/>
            <person name="Lodge J.D."/>
            <person name="Laessoe T."/>
            <person name="Pedersen O."/>
            <person name="Smith M.E."/>
            <person name="Kuyper T.W."/>
            <person name="Franco-Molano E.A."/>
            <person name="Baroni T.J."/>
            <person name="Aanen D.K."/>
        </authorList>
    </citation>
    <scope>NUCLEOTIDE SEQUENCE</scope>
    <source>
        <strain evidence="3">D49</strain>
    </source>
</reference>
<evidence type="ECO:0000256" key="2">
    <source>
        <dbReference type="SAM" id="Phobius"/>
    </source>
</evidence>
<feature type="region of interest" description="Disordered" evidence="1">
    <location>
        <begin position="409"/>
        <end position="435"/>
    </location>
</feature>
<comment type="caution">
    <text evidence="3">The sequence shown here is derived from an EMBL/GenBank/DDBJ whole genome shotgun (WGS) entry which is preliminary data.</text>
</comment>
<sequence length="603" mass="62612">MKITLAAQLTISNLQVDLPRALGTNPLFSWTFSTSDSTLPVTQTSYQISISRKEAGASDVWHSGVVRSKRSRLIEYTGPPLLSHTRYFWSAHIDTRTGSVSASSEFTTGVDYPTPPLVIQKRDPIDALTQSFMTAPWIWTPEANPPNAPGEDRAFRQTYTPPAGKSTVSADILIAVDDRFSLYVNGQLAGVSPDSNSEFAWKAAQQYYVVLSGSGPTTFAIRGINLRDVNTGGDSPAGLLLAILITHSDGSTFTLTSGATWRASKVIPANFEVPSLDDSGWSAASVLGTYGAAPWSTDVVLPIAVTTVTPGLPSSTSTPTVATGSTSPASTGAGEESSNTSSAQPGAKNPSSTGAVVGGAIGGVAVLIIIGLIYLYRKRAVRPRPVSYAEITMSEIRMLPLPLLCPHSPDSPPAPTASLRAEPFPVPSPTTTSGFAQPRKGQLYPSSHDASGSGLGVGEVPFTPVSTSPSIATNYAGMGSGSSAGANTDAVAFPVSTGNYHQERDGGGVNAHGGSIGRSVSGSGSGSRVATALSGTRVQRLQELVSELNREIAGGAEGSAYASELRGRIAELTREEVAQTVSDDAALSAPPPPYRESSGKRGE</sequence>
<dbReference type="Proteomes" id="UP000717328">
    <property type="component" value="Unassembled WGS sequence"/>
</dbReference>
<feature type="region of interest" description="Disordered" evidence="1">
    <location>
        <begin position="311"/>
        <end position="353"/>
    </location>
</feature>
<proteinExistence type="predicted"/>
<keyword evidence="4" id="KW-1185">Reference proteome</keyword>
<evidence type="ECO:0000256" key="1">
    <source>
        <dbReference type="SAM" id="MobiDB-lite"/>
    </source>
</evidence>
<dbReference type="InterPro" id="IPR013783">
    <property type="entry name" value="Ig-like_fold"/>
</dbReference>
<reference evidence="3" key="1">
    <citation type="submission" date="2021-02" db="EMBL/GenBank/DDBJ databases">
        <authorList>
            <person name="Nieuwenhuis M."/>
            <person name="Van De Peppel L.J.J."/>
        </authorList>
    </citation>
    <scope>NUCLEOTIDE SEQUENCE</scope>
    <source>
        <strain evidence="3">D49</strain>
    </source>
</reference>
<protein>
    <submittedName>
        <fullName evidence="3">Uncharacterized protein</fullName>
    </submittedName>
</protein>
<dbReference type="AlphaFoldDB" id="A0A9P7KGQ1"/>
<feature type="region of interest" description="Disordered" evidence="1">
    <location>
        <begin position="579"/>
        <end position="603"/>
    </location>
</feature>
<evidence type="ECO:0000313" key="4">
    <source>
        <dbReference type="Proteomes" id="UP000717328"/>
    </source>
</evidence>
<dbReference type="InterPro" id="IPR016007">
    <property type="entry name" value="Alpha_rhamnosid"/>
</dbReference>
<keyword evidence="2" id="KW-0812">Transmembrane</keyword>
<keyword evidence="2" id="KW-0472">Membrane</keyword>
<dbReference type="PANTHER" id="PTHR33307">
    <property type="entry name" value="ALPHA-RHAMNOSIDASE (EUROFUNG)"/>
    <property type="match status" value="1"/>
</dbReference>
<feature type="compositionally biased region" description="Low complexity" evidence="1">
    <location>
        <begin position="311"/>
        <end position="321"/>
    </location>
</feature>
<feature type="compositionally biased region" description="Polar residues" evidence="1">
    <location>
        <begin position="322"/>
        <end position="353"/>
    </location>
</feature>
<evidence type="ECO:0000313" key="3">
    <source>
        <dbReference type="EMBL" id="KAG5651761.1"/>
    </source>
</evidence>
<accession>A0A9P7KGQ1</accession>
<name>A0A9P7KGQ1_9AGAR</name>
<dbReference type="PANTHER" id="PTHR33307:SF6">
    <property type="entry name" value="ALPHA-RHAMNOSIDASE (EUROFUNG)-RELATED"/>
    <property type="match status" value="1"/>
</dbReference>
<keyword evidence="2" id="KW-1133">Transmembrane helix</keyword>